<dbReference type="InterPro" id="IPR027417">
    <property type="entry name" value="P-loop_NTPase"/>
</dbReference>
<dbReference type="EMBL" id="CP001859">
    <property type="protein sequence ID" value="ADB48128.1"/>
    <property type="molecule type" value="Genomic_DNA"/>
</dbReference>
<dbReference type="NCBIfam" id="NF038214">
    <property type="entry name" value="IS21_help_AAA"/>
    <property type="match status" value="1"/>
</dbReference>
<dbReference type="RefSeq" id="WP_012939112.1">
    <property type="nucleotide sequence ID" value="NC_013740.1"/>
</dbReference>
<dbReference type="Gene3D" id="3.40.50.300">
    <property type="entry name" value="P-loop containing nucleotide triphosphate hydrolases"/>
    <property type="match status" value="1"/>
</dbReference>
<dbReference type="OrthoDB" id="2052561at2"/>
<dbReference type="InterPro" id="IPR002611">
    <property type="entry name" value="IstB_ATP-bd"/>
</dbReference>
<dbReference type="PANTHER" id="PTHR30050:SF4">
    <property type="entry name" value="ATP-BINDING PROTEIN RV3427C IN INSERTION SEQUENCE-RELATED"/>
    <property type="match status" value="1"/>
</dbReference>
<dbReference type="Pfam" id="PF01695">
    <property type="entry name" value="IstB_IS21"/>
    <property type="match status" value="1"/>
</dbReference>
<dbReference type="Proteomes" id="UP000001902">
    <property type="component" value="Chromosome"/>
</dbReference>
<dbReference type="InterPro" id="IPR028350">
    <property type="entry name" value="DNAC/IstB-like"/>
</dbReference>
<keyword evidence="3 5" id="KW-0067">ATP-binding</keyword>
<evidence type="ECO:0000313" key="6">
    <source>
        <dbReference type="Proteomes" id="UP000001902"/>
    </source>
</evidence>
<dbReference type="PANTHER" id="PTHR30050">
    <property type="entry name" value="CHROMOSOMAL REPLICATION INITIATOR PROTEIN DNAA"/>
    <property type="match status" value="1"/>
</dbReference>
<reference evidence="5 6" key="1">
    <citation type="journal article" date="2010" name="Stand. Genomic Sci.">
        <title>Complete genome sequence of Acidaminococcus fermentans type strain (VR4).</title>
        <authorList>
            <person name="Chang Y.J."/>
            <person name="Pukall R."/>
            <person name="Saunders E."/>
            <person name="Lapidus A."/>
            <person name="Copeland A."/>
            <person name="Nolan M."/>
            <person name="Glavina Del Rio T."/>
            <person name="Lucas S."/>
            <person name="Chen F."/>
            <person name="Tice H."/>
            <person name="Cheng J.F."/>
            <person name="Han C."/>
            <person name="Detter J.C."/>
            <person name="Bruce D."/>
            <person name="Goodwin L."/>
            <person name="Pitluck S."/>
            <person name="Mikhailova N."/>
            <person name="Liolios K."/>
            <person name="Pati A."/>
            <person name="Ivanova N."/>
            <person name="Mavromatis K."/>
            <person name="Chen A."/>
            <person name="Palaniappan K."/>
            <person name="Land M."/>
            <person name="Hauser L."/>
            <person name="Jeffries C.D."/>
            <person name="Brettin T."/>
            <person name="Rohde M."/>
            <person name="Goker M."/>
            <person name="Bristow J."/>
            <person name="Eisen J.A."/>
            <person name="Markowitz V."/>
            <person name="Hugenholtz P."/>
            <person name="Kyrpides N.C."/>
            <person name="Klenk H.P."/>
        </authorList>
    </citation>
    <scope>NUCLEOTIDE SEQUENCE [LARGE SCALE GENOMIC DNA]</scope>
    <source>
        <strain evidence="6">ATCC 25085 / DSM 20731 / CCUG 9996 / CIP 106432 / VR4</strain>
    </source>
</reference>
<keyword evidence="6" id="KW-1185">Reference proteome</keyword>
<dbReference type="eggNOG" id="COG1484">
    <property type="taxonomic scope" value="Bacteria"/>
</dbReference>
<dbReference type="InterPro" id="IPR003593">
    <property type="entry name" value="AAA+_ATPase"/>
</dbReference>
<dbReference type="GO" id="GO:0005524">
    <property type="term" value="F:ATP binding"/>
    <property type="evidence" value="ECO:0007669"/>
    <property type="project" value="UniProtKB-KW"/>
</dbReference>
<evidence type="ECO:0000313" key="5">
    <source>
        <dbReference type="EMBL" id="ADB48128.1"/>
    </source>
</evidence>
<accession>D2RM26</accession>
<keyword evidence="2" id="KW-0547">Nucleotide-binding</keyword>
<comment type="similarity">
    <text evidence="1">Belongs to the IS21/IS1162 putative ATP-binding protein family.</text>
</comment>
<dbReference type="CDD" id="cd00009">
    <property type="entry name" value="AAA"/>
    <property type="match status" value="1"/>
</dbReference>
<evidence type="ECO:0000259" key="4">
    <source>
        <dbReference type="SMART" id="SM00382"/>
    </source>
</evidence>
<gene>
    <name evidence="5" type="ordered locus">Acfer_1774</name>
</gene>
<dbReference type="HOGENOM" id="CLU_062999_1_2_9"/>
<protein>
    <submittedName>
        <fullName evidence="5">IstB domain protein ATP-binding protein</fullName>
    </submittedName>
</protein>
<dbReference type="GeneID" id="88861839"/>
<organism evidence="5 6">
    <name type="scientific">Acidaminococcus fermentans (strain ATCC 25085 / DSM 20731 / CCUG 9996 / CIP 106432 / VR4)</name>
    <dbReference type="NCBI Taxonomy" id="591001"/>
    <lineage>
        <taxon>Bacteria</taxon>
        <taxon>Bacillati</taxon>
        <taxon>Bacillota</taxon>
        <taxon>Negativicutes</taxon>
        <taxon>Acidaminococcales</taxon>
        <taxon>Acidaminococcaceae</taxon>
        <taxon>Acidaminococcus</taxon>
    </lineage>
</organism>
<dbReference type="PIRSF" id="PIRSF003073">
    <property type="entry name" value="DNAC_TnpB_IstB"/>
    <property type="match status" value="1"/>
</dbReference>
<evidence type="ECO:0000256" key="3">
    <source>
        <dbReference type="ARBA" id="ARBA00022840"/>
    </source>
</evidence>
<proteinExistence type="inferred from homology"/>
<evidence type="ECO:0000256" key="2">
    <source>
        <dbReference type="ARBA" id="ARBA00022741"/>
    </source>
</evidence>
<name>D2RM26_ACIFV</name>
<sequence>MQDAGVKEALRFYAKQLKLPTFKDVGEPAEKFRPGQSLEEFVLGLMKREYASRQEKQQQRRLKRAHFPMLKTLEEFDLTRLEHVRPEYVKQLASCDFIKRHENLVMIGNPGTGKTHLMTALGVKACLLGWKVIFCNATTLATELCEAHDDYQLRKMEKTLSGADLLLIDELSYARFSQEESEMLFKVIAERSERASTVITTNLEFSKWTEMFASETLVAALVDRLTYHSSVLNMNGQSYRLHSSKRKMTNA</sequence>
<dbReference type="AlphaFoldDB" id="D2RM26"/>
<dbReference type="SMART" id="SM00382">
    <property type="entry name" value="AAA"/>
    <property type="match status" value="1"/>
</dbReference>
<evidence type="ECO:0000256" key="1">
    <source>
        <dbReference type="ARBA" id="ARBA00008059"/>
    </source>
</evidence>
<dbReference type="SUPFAM" id="SSF52540">
    <property type="entry name" value="P-loop containing nucleoside triphosphate hydrolases"/>
    <property type="match status" value="1"/>
</dbReference>
<dbReference type="InterPro" id="IPR047661">
    <property type="entry name" value="IstB"/>
</dbReference>
<dbReference type="GO" id="GO:0006260">
    <property type="term" value="P:DNA replication"/>
    <property type="evidence" value="ECO:0007669"/>
    <property type="project" value="TreeGrafter"/>
</dbReference>
<feature type="domain" description="AAA+ ATPase" evidence="4">
    <location>
        <begin position="100"/>
        <end position="232"/>
    </location>
</feature>
<dbReference type="KEGG" id="afn:Acfer_1774"/>
<dbReference type="STRING" id="591001.Acfer_1774"/>